<evidence type="ECO:0000313" key="2">
    <source>
        <dbReference type="Proteomes" id="UP001057452"/>
    </source>
</evidence>
<feature type="non-terminal residue" evidence="1">
    <location>
        <position position="1"/>
    </location>
</feature>
<comment type="caution">
    <text evidence="1">The sequence shown here is derived from an EMBL/GenBank/DDBJ whole genome shotgun (WGS) entry which is preliminary data.</text>
</comment>
<accession>A0ACB9WNA5</accession>
<evidence type="ECO:0000313" key="1">
    <source>
        <dbReference type="EMBL" id="KAI4814633.1"/>
    </source>
</evidence>
<name>A0ACB9WNA5_CHAAC</name>
<reference evidence="1" key="1">
    <citation type="submission" date="2022-05" db="EMBL/GenBank/DDBJ databases">
        <title>Chromosome-level genome of Chaenocephalus aceratus.</title>
        <authorList>
            <person name="Park H."/>
        </authorList>
    </citation>
    <scope>NUCLEOTIDE SEQUENCE</scope>
    <source>
        <strain evidence="1">KU_202001</strain>
    </source>
</reference>
<organism evidence="1 2">
    <name type="scientific">Chaenocephalus aceratus</name>
    <name type="common">Blackfin icefish</name>
    <name type="synonym">Chaenichthys aceratus</name>
    <dbReference type="NCBI Taxonomy" id="36190"/>
    <lineage>
        <taxon>Eukaryota</taxon>
        <taxon>Metazoa</taxon>
        <taxon>Chordata</taxon>
        <taxon>Craniata</taxon>
        <taxon>Vertebrata</taxon>
        <taxon>Euteleostomi</taxon>
        <taxon>Actinopterygii</taxon>
        <taxon>Neopterygii</taxon>
        <taxon>Teleostei</taxon>
        <taxon>Neoteleostei</taxon>
        <taxon>Acanthomorphata</taxon>
        <taxon>Eupercaria</taxon>
        <taxon>Perciformes</taxon>
        <taxon>Notothenioidei</taxon>
        <taxon>Channichthyidae</taxon>
        <taxon>Chaenocephalus</taxon>
    </lineage>
</organism>
<protein>
    <submittedName>
        <fullName evidence="1">Uncharacterized protein</fullName>
    </submittedName>
</protein>
<sequence>NPAVPFPAEKCVEALEMLKAEFGVRFRILHVNAKEIRLFQNPFLADIDEAQPSYQFELAELQNCDVLKDAFKPNSLIDFYAALPNDT</sequence>
<proteinExistence type="predicted"/>
<gene>
    <name evidence="1" type="ORF">KUCAC02_003821</name>
</gene>
<keyword evidence="2" id="KW-1185">Reference proteome</keyword>
<feature type="non-terminal residue" evidence="1">
    <location>
        <position position="87"/>
    </location>
</feature>
<dbReference type="Proteomes" id="UP001057452">
    <property type="component" value="Chromosome 14"/>
</dbReference>
<dbReference type="EMBL" id="CM043798">
    <property type="protein sequence ID" value="KAI4814633.1"/>
    <property type="molecule type" value="Genomic_DNA"/>
</dbReference>